<accession>A0A0Q9YRE8</accession>
<dbReference type="Gene3D" id="1.10.840.10">
    <property type="entry name" value="Ras guanine-nucleotide exchange factors catalytic domain"/>
    <property type="match status" value="1"/>
</dbReference>
<dbReference type="PANTHER" id="PTHR23113:SF99">
    <property type="entry name" value="RASGEF DOMAIN-CONTAINING PROTEIN"/>
    <property type="match status" value="1"/>
</dbReference>
<evidence type="ECO:0000259" key="2">
    <source>
        <dbReference type="PROSITE" id="PS50009"/>
    </source>
</evidence>
<proteinExistence type="predicted"/>
<dbReference type="InterPro" id="IPR036964">
    <property type="entry name" value="RASGEF_cat_dom_sf"/>
</dbReference>
<dbReference type="InterPro" id="IPR008937">
    <property type="entry name" value="Ras-like_GEF"/>
</dbReference>
<dbReference type="RefSeq" id="WP_075064679.1">
    <property type="nucleotide sequence ID" value="NZ_LKAJ02000001.1"/>
</dbReference>
<keyword evidence="1" id="KW-0344">Guanine-nucleotide releasing factor</keyword>
<evidence type="ECO:0000313" key="4">
    <source>
        <dbReference type="EMBL" id="MCS5712162.1"/>
    </source>
</evidence>
<reference evidence="4" key="3">
    <citation type="submission" date="2021-06" db="EMBL/GenBank/DDBJ databases">
        <title>Genomic Description and Analysis of Intracellular Bacteria, Candidatus Berkiella cookevillensis and Candidatus Berkiella aquae.</title>
        <authorList>
            <person name="Kidane D.T."/>
            <person name="Mehari Y.T."/>
            <person name="Rice F.C."/>
            <person name="Arivett B.A."/>
            <person name="Farone A.L."/>
            <person name="Berk S.G."/>
            <person name="Farone M.B."/>
        </authorList>
    </citation>
    <scope>NUCLEOTIDE SEQUENCE</scope>
    <source>
        <strain evidence="4">HT99</strain>
    </source>
</reference>
<comment type="caution">
    <text evidence="3">The sequence shown here is derived from an EMBL/GenBank/DDBJ whole genome shotgun (WGS) entry which is preliminary data.</text>
</comment>
<dbReference type="InterPro" id="IPR016024">
    <property type="entry name" value="ARM-type_fold"/>
</dbReference>
<feature type="domain" description="Ras-GEF" evidence="2">
    <location>
        <begin position="457"/>
        <end position="689"/>
    </location>
</feature>
<dbReference type="PANTHER" id="PTHR23113">
    <property type="entry name" value="GUANINE NUCLEOTIDE EXCHANGE FACTOR"/>
    <property type="match status" value="1"/>
</dbReference>
<sequence>MDHNAKSIQRALARFRFIAPITNTNQAVFGDITDILRARVSNDPLTALNELSDVYNQLLQQPKKRGVQRLISNKTSGMKWSENATEATAQQQLVLHALQTLYKQKLDAYLKSIHENAEHDKNAAVEALRKNHGKILNQRPNPQENLAGLMSTMLQAIKPQVLMPTTVQHAPTNSNVQWQAPDKEARIKMNIIKAFEKEHAGKVKKRDEYVAALNRKDPQYAYMDQKAIEQLNAAITGNMKKMNEFTADPNPQVRKAAIEALTEAGLLGKVEDNFLHQLLSGFKNPEKLKENETIEYSPEDIAAYAHSLLTVMKPEEIFQAINQLYQKTTLASRKEQILNNAMILLHELILVDNMQNFFPNFSQELPKDNLTAQAFNGLIHTIKQDATITPELKSLAAAFEQNIKSASDLAAGLKENNQQQINALLSPLKGVTPLDIDQFLEHELLDETVSRKRLDEVAKVIASDFKKIGMAHLVNVKSSDLYRQAWSKADRKEQTNILAFMRYADALTHAIADDIVSAKTIQHQQRIALFYCKVLEESIRTHDYSTAMAIYGAFNTTSVFRQTHLHENKEIAAILDRSKNVLNPTDADLKNLRALMNDHKDEIVIPYMGMFTKDLTFTDDGSKDRLDNGDINANKLNVLSRIYQRFEHLTKQVKKQKPTGQQSSIRERVNRFKVDEDVAHHRSMSFRARTILLSDNMPLGELLAKFPAQAVPVYLEVKIKKDEKESVLLNKKAYKFIIKQIIKNAHQANEVDKAAAYNLINNIAKVAEKNNLDTKRLNKLIEAARVITEVDADTQNTIDFVKNATDKYHQTTSLQAELKEHGNHDAAKPLAIKAEEIKDKLTKATTNPDKQISELAKKALVLVDLMANIPTLSEKYQSLKTEFTTMQHGPDSLKRKISIQDQMDNIEEQLRKAAKHSDPRIRTLAENALTAHKISEQKVARFPSKAPQKAQVDKRKAMLISPHRPLPLSEAVPVTVVTPDASATPTQKPPSNNTNEKVMNDFINDLVHAKTILEKFHGKPKYKEQERHSLKLILKQLNEANTAHATTMHDPAFNISFREYDKFYAVSTLDYVARSLKDNPGIVTIERLLNETSKNWPEGKELLTNLKATLSQGATLSQEEKMDARTTYNPRR</sequence>
<reference evidence="4" key="2">
    <citation type="journal article" date="2016" name="Genome Announc.">
        <title>Draft Genome Sequences of Two Novel Amoeba-Resistant Intranuclear Bacteria, 'Candidatus Berkiella cookevillensis' and 'Candidatus Berkiella aquae'.</title>
        <authorList>
            <person name="Mehari Y.T."/>
            <person name="Arivett B.A."/>
            <person name="Farone A.L."/>
            <person name="Gunderson J.H."/>
            <person name="Farone M.B."/>
        </authorList>
    </citation>
    <scope>NUCLEOTIDE SEQUENCE</scope>
    <source>
        <strain evidence="4">HT99</strain>
    </source>
</reference>
<dbReference type="Pfam" id="PF00617">
    <property type="entry name" value="RasGEF"/>
    <property type="match status" value="1"/>
</dbReference>
<dbReference type="GO" id="GO:0007264">
    <property type="term" value="P:small GTPase-mediated signal transduction"/>
    <property type="evidence" value="ECO:0007669"/>
    <property type="project" value="InterPro"/>
</dbReference>
<dbReference type="STRING" id="295108.HT99x_00009"/>
<dbReference type="InterPro" id="IPR023578">
    <property type="entry name" value="Ras_GEF_dom_sf"/>
</dbReference>
<reference evidence="3" key="1">
    <citation type="submission" date="2015-09" db="EMBL/GenBank/DDBJ databases">
        <title>Draft Genome Sequences of Two Novel Amoeba-resistant Intranuclear Bacteria, Candidatus Berkiella cookevillensis and Candidatus Berkiella aquae.</title>
        <authorList>
            <person name="Mehari Y.T."/>
            <person name="Arivett B.A."/>
            <person name="Farone A.L."/>
            <person name="Gunderson J.H."/>
            <person name="Farone M.B."/>
        </authorList>
    </citation>
    <scope>NUCLEOTIDE SEQUENCE [LARGE SCALE GENOMIC DNA]</scope>
    <source>
        <strain evidence="3">HT99</strain>
    </source>
</reference>
<dbReference type="PROSITE" id="PS50009">
    <property type="entry name" value="RASGEF_CAT"/>
    <property type="match status" value="1"/>
</dbReference>
<evidence type="ECO:0000256" key="1">
    <source>
        <dbReference type="ARBA" id="ARBA00022658"/>
    </source>
</evidence>
<name>A0A0Q9YRE8_9GAMM</name>
<dbReference type="SMART" id="SM00147">
    <property type="entry name" value="RasGEF"/>
    <property type="match status" value="1"/>
</dbReference>
<gene>
    <name evidence="3" type="ORF">HT99x_00009</name>
    <name evidence="4" type="ORF">HT99x_012025</name>
</gene>
<evidence type="ECO:0000313" key="5">
    <source>
        <dbReference type="Proteomes" id="UP000051497"/>
    </source>
</evidence>
<dbReference type="InterPro" id="IPR001895">
    <property type="entry name" value="RASGEF_cat_dom"/>
</dbReference>
<dbReference type="EMBL" id="LKAJ01000001">
    <property type="protein sequence ID" value="KRG22473.1"/>
    <property type="molecule type" value="Genomic_DNA"/>
</dbReference>
<dbReference type="SUPFAM" id="SSF48366">
    <property type="entry name" value="Ras GEF"/>
    <property type="match status" value="1"/>
</dbReference>
<protein>
    <submittedName>
        <fullName evidence="3">RasGEF domain protein</fullName>
    </submittedName>
</protein>
<dbReference type="OrthoDB" id="23453at2"/>
<dbReference type="GO" id="GO:0005085">
    <property type="term" value="F:guanyl-nucleotide exchange factor activity"/>
    <property type="evidence" value="ECO:0007669"/>
    <property type="project" value="UniProtKB-KW"/>
</dbReference>
<keyword evidence="5" id="KW-1185">Reference proteome</keyword>
<dbReference type="SUPFAM" id="SSF48371">
    <property type="entry name" value="ARM repeat"/>
    <property type="match status" value="1"/>
</dbReference>
<dbReference type="Proteomes" id="UP000051497">
    <property type="component" value="Unassembled WGS sequence"/>
</dbReference>
<organism evidence="3">
    <name type="scientific">Candidatus Berkiella aquae</name>
    <dbReference type="NCBI Taxonomy" id="295108"/>
    <lineage>
        <taxon>Bacteria</taxon>
        <taxon>Pseudomonadati</taxon>
        <taxon>Pseudomonadota</taxon>
        <taxon>Gammaproteobacteria</taxon>
        <taxon>Candidatus Berkiellales</taxon>
        <taxon>Candidatus Berkiellaceae</taxon>
        <taxon>Candidatus Berkiella</taxon>
    </lineage>
</organism>
<evidence type="ECO:0000313" key="3">
    <source>
        <dbReference type="EMBL" id="KRG22473.1"/>
    </source>
</evidence>
<dbReference type="EMBL" id="LKAJ02000001">
    <property type="protein sequence ID" value="MCS5712162.1"/>
    <property type="molecule type" value="Genomic_DNA"/>
</dbReference>
<dbReference type="AlphaFoldDB" id="A0A0Q9YRE8"/>